<keyword evidence="3" id="KW-1185">Reference proteome</keyword>
<evidence type="ECO:0000313" key="3">
    <source>
        <dbReference type="Proteomes" id="UP000751190"/>
    </source>
</evidence>
<evidence type="ECO:0000256" key="1">
    <source>
        <dbReference type="SAM" id="MobiDB-lite"/>
    </source>
</evidence>
<comment type="caution">
    <text evidence="2">The sequence shown here is derived from an EMBL/GenBank/DDBJ whole genome shotgun (WGS) entry which is preliminary data.</text>
</comment>
<feature type="compositionally biased region" description="Low complexity" evidence="1">
    <location>
        <begin position="92"/>
        <end position="106"/>
    </location>
</feature>
<dbReference type="AlphaFoldDB" id="A0A8J5XL33"/>
<name>A0A8J5XL33_DIALT</name>
<feature type="region of interest" description="Disordered" evidence="1">
    <location>
        <begin position="44"/>
        <end position="113"/>
    </location>
</feature>
<gene>
    <name evidence="2" type="ORF">KFE25_010399</name>
</gene>
<reference evidence="2" key="1">
    <citation type="submission" date="2021-05" db="EMBL/GenBank/DDBJ databases">
        <title>The genome of the haptophyte Pavlova lutheri (Diacronema luteri, Pavlovales) - a model for lipid biosynthesis in eukaryotic algae.</title>
        <authorList>
            <person name="Hulatt C.J."/>
            <person name="Posewitz M.C."/>
        </authorList>
    </citation>
    <scope>NUCLEOTIDE SEQUENCE</scope>
    <source>
        <strain evidence="2">NIVA-4/92</strain>
    </source>
</reference>
<dbReference type="Proteomes" id="UP000751190">
    <property type="component" value="Unassembled WGS sequence"/>
</dbReference>
<protein>
    <submittedName>
        <fullName evidence="2">Uncharacterized protein</fullName>
    </submittedName>
</protein>
<accession>A0A8J5XL33</accession>
<sequence length="113" mass="11990">MCWLHAEMSSLVASSPEVYANDSEATDYKDHGVCVEIDVFNRDGVEGAPVPATAPTKAEPGIESECIAPAQAEPGSESEASRPRPRPRRQSRAPSPTRPTASSAPAQRTVCRG</sequence>
<evidence type="ECO:0000313" key="2">
    <source>
        <dbReference type="EMBL" id="KAG8462574.1"/>
    </source>
</evidence>
<organism evidence="2 3">
    <name type="scientific">Diacronema lutheri</name>
    <name type="common">Unicellular marine alga</name>
    <name type="synonym">Monochrysis lutheri</name>
    <dbReference type="NCBI Taxonomy" id="2081491"/>
    <lineage>
        <taxon>Eukaryota</taxon>
        <taxon>Haptista</taxon>
        <taxon>Haptophyta</taxon>
        <taxon>Pavlovophyceae</taxon>
        <taxon>Pavlovales</taxon>
        <taxon>Pavlovaceae</taxon>
        <taxon>Diacronema</taxon>
    </lineage>
</organism>
<dbReference type="EMBL" id="JAGTXO010000020">
    <property type="protein sequence ID" value="KAG8462574.1"/>
    <property type="molecule type" value="Genomic_DNA"/>
</dbReference>
<proteinExistence type="predicted"/>